<comment type="caution">
    <text evidence="1">The sequence shown here is derived from an EMBL/GenBank/DDBJ whole genome shotgun (WGS) entry which is preliminary data.</text>
</comment>
<evidence type="ECO:0000313" key="1">
    <source>
        <dbReference type="EMBL" id="KAK4505384.1"/>
    </source>
</evidence>
<evidence type="ECO:0000313" key="2">
    <source>
        <dbReference type="Proteomes" id="UP001305779"/>
    </source>
</evidence>
<sequence length="272" mass="30749">MEGSAFSRLSGELRNSIYGLLLPEPGEIPLWVSGPPNKRAAAGVTEPVRAWLALTGFGSTCKAIRIEILTLYAASNVLRILVDRVPLHNTLGYKSSISSLRLPEWSCKAGQSIRLHFKCIVIDLGKTFNESFDRDADFNWHDLLRPLKETVQPDTGISVCFVVDPQKYGIALPCFQVSLDLDRRQNSKETWRPMDWTFVKRSAEKSQTLKVPQRLVEDVQSFLQMIPDAGRERVLSLPERRQNNRLETLDQHEPFTHSIMPSSTWSLSDVDG</sequence>
<name>A0ABR0EUT1_ZASCE</name>
<proteinExistence type="predicted"/>
<dbReference type="EMBL" id="JAXOVC010000002">
    <property type="protein sequence ID" value="KAK4505384.1"/>
    <property type="molecule type" value="Genomic_DNA"/>
</dbReference>
<gene>
    <name evidence="1" type="ORF">PRZ48_003347</name>
</gene>
<reference evidence="1 2" key="1">
    <citation type="journal article" date="2023" name="G3 (Bethesda)">
        <title>A chromosome-level genome assembly of Zasmidium syzygii isolated from banana leaves.</title>
        <authorList>
            <person name="van Westerhoven A.C."/>
            <person name="Mehrabi R."/>
            <person name="Talebi R."/>
            <person name="Steentjes M.B.F."/>
            <person name="Corcolon B."/>
            <person name="Chong P.A."/>
            <person name="Kema G.H.J."/>
            <person name="Seidl M.F."/>
        </authorList>
    </citation>
    <scope>NUCLEOTIDE SEQUENCE [LARGE SCALE GENOMIC DNA]</scope>
    <source>
        <strain evidence="1 2">P124</strain>
    </source>
</reference>
<organism evidence="1 2">
    <name type="scientific">Zasmidium cellare</name>
    <name type="common">Wine cellar mold</name>
    <name type="synonym">Racodium cellare</name>
    <dbReference type="NCBI Taxonomy" id="395010"/>
    <lineage>
        <taxon>Eukaryota</taxon>
        <taxon>Fungi</taxon>
        <taxon>Dikarya</taxon>
        <taxon>Ascomycota</taxon>
        <taxon>Pezizomycotina</taxon>
        <taxon>Dothideomycetes</taxon>
        <taxon>Dothideomycetidae</taxon>
        <taxon>Mycosphaerellales</taxon>
        <taxon>Mycosphaerellaceae</taxon>
        <taxon>Zasmidium</taxon>
    </lineage>
</organism>
<protein>
    <submittedName>
        <fullName evidence="1">Uncharacterized protein</fullName>
    </submittedName>
</protein>
<accession>A0ABR0EUT1</accession>
<keyword evidence="2" id="KW-1185">Reference proteome</keyword>
<dbReference type="Proteomes" id="UP001305779">
    <property type="component" value="Unassembled WGS sequence"/>
</dbReference>